<dbReference type="AlphaFoldDB" id="B5CTC3"/>
<comment type="caution">
    <text evidence="2">The sequence shown here is derived from an EMBL/GenBank/DDBJ whole genome shotgun (WGS) entry which is preliminary data.</text>
</comment>
<protein>
    <submittedName>
        <fullName evidence="2">Uncharacterized protein</fullName>
    </submittedName>
</protein>
<dbReference type="eggNOG" id="ENOG502ZPGA">
    <property type="taxonomic scope" value="Bacteria"/>
</dbReference>
<keyword evidence="3" id="KW-1185">Reference proteome</keyword>
<proteinExistence type="predicted"/>
<dbReference type="Proteomes" id="UP000003254">
    <property type="component" value="Unassembled WGS sequence"/>
</dbReference>
<dbReference type="EMBL" id="ABOU02000055">
    <property type="protein sequence ID" value="EDY31545.1"/>
    <property type="molecule type" value="Genomic_DNA"/>
</dbReference>
<organism evidence="2 3">
    <name type="scientific">[Ruminococcus] lactaris ATCC 29176</name>
    <dbReference type="NCBI Taxonomy" id="471875"/>
    <lineage>
        <taxon>Bacteria</taxon>
        <taxon>Bacillati</taxon>
        <taxon>Bacillota</taxon>
        <taxon>Clostridia</taxon>
        <taxon>Lachnospirales</taxon>
        <taxon>Lachnospiraceae</taxon>
        <taxon>Mediterraneibacter</taxon>
    </lineage>
</organism>
<evidence type="ECO:0000313" key="3">
    <source>
        <dbReference type="Proteomes" id="UP000003254"/>
    </source>
</evidence>
<reference evidence="2 3" key="2">
    <citation type="submission" date="2008-08" db="EMBL/GenBank/DDBJ databases">
        <authorList>
            <person name="Fulton L."/>
            <person name="Clifton S."/>
            <person name="Fulton B."/>
            <person name="Xu J."/>
            <person name="Minx P."/>
            <person name="Pepin K.H."/>
            <person name="Johnson M."/>
            <person name="Bhonagiri V."/>
            <person name="Nash W.E."/>
            <person name="Mardis E.R."/>
            <person name="Wilson R.K."/>
        </authorList>
    </citation>
    <scope>NUCLEOTIDE SEQUENCE [LARGE SCALE GENOMIC DNA]</scope>
    <source>
        <strain evidence="2 3">ATCC 29176</strain>
    </source>
</reference>
<evidence type="ECO:0000313" key="2">
    <source>
        <dbReference type="EMBL" id="EDY31545.1"/>
    </source>
</evidence>
<feature type="region of interest" description="Disordered" evidence="1">
    <location>
        <begin position="1"/>
        <end position="34"/>
    </location>
</feature>
<sequence>MCKSTKSSESDKKQNAVDGKEYTRGQYNDKMMLGSKAPNNDANGLFRATHSHNPTRYSHIMVLTPHFYAHIGAGLKVILPPVCRHTWCQTF</sequence>
<evidence type="ECO:0000256" key="1">
    <source>
        <dbReference type="SAM" id="MobiDB-lite"/>
    </source>
</evidence>
<gene>
    <name evidence="2" type="ORF">RUMLAC_02746</name>
</gene>
<feature type="compositionally biased region" description="Basic and acidic residues" evidence="1">
    <location>
        <begin position="1"/>
        <end position="23"/>
    </location>
</feature>
<name>B5CTC3_9FIRM</name>
<dbReference type="HOGENOM" id="CLU_2425114_0_0_9"/>
<reference evidence="2 3" key="1">
    <citation type="submission" date="2008-08" db="EMBL/GenBank/DDBJ databases">
        <title>Draft genome sequence of Ruminococcus lactaris ATCC 29176.</title>
        <authorList>
            <person name="Sudarsanam P."/>
            <person name="Ley R."/>
            <person name="Guruge J."/>
            <person name="Turnbaugh P.J."/>
            <person name="Mahowald M."/>
            <person name="Liep D."/>
            <person name="Gordon J."/>
        </authorList>
    </citation>
    <scope>NUCLEOTIDE SEQUENCE [LARGE SCALE GENOMIC DNA]</scope>
    <source>
        <strain evidence="2 3">ATCC 29176</strain>
    </source>
</reference>
<accession>B5CTC3</accession>